<reference evidence="3" key="1">
    <citation type="submission" date="2015-07" db="EMBL/GenBank/DDBJ databases">
        <title>Genome sequencing project for genomic taxonomy and phylogenomics of Bacillus-like bacteria.</title>
        <authorList>
            <person name="Liu B."/>
            <person name="Wang J."/>
            <person name="Zhu Y."/>
            <person name="Liu G."/>
            <person name="Chen Q."/>
            <person name="Chen Z."/>
            <person name="Lan J."/>
            <person name="Che J."/>
            <person name="Ge C."/>
            <person name="Shi H."/>
            <person name="Pan Z."/>
            <person name="Liu X."/>
        </authorList>
    </citation>
    <scope>NUCLEOTIDE SEQUENCE [LARGE SCALE GENOMIC DNA]</scope>
    <source>
        <strain evidence="3">DSM 9887</strain>
    </source>
</reference>
<dbReference type="EMBL" id="LGIQ01000009">
    <property type="protein sequence ID" value="KNB70262.1"/>
    <property type="molecule type" value="Genomic_DNA"/>
</dbReference>
<evidence type="ECO:0000313" key="4">
    <source>
        <dbReference type="Proteomes" id="UP000319578"/>
    </source>
</evidence>
<dbReference type="RefSeq" id="WP_049739232.1">
    <property type="nucleotide sequence ID" value="NZ_BJON01000028.1"/>
</dbReference>
<evidence type="ECO:0000313" key="2">
    <source>
        <dbReference type="EMBL" id="KNB70262.1"/>
    </source>
</evidence>
<evidence type="ECO:0000313" key="3">
    <source>
        <dbReference type="Proteomes" id="UP000036834"/>
    </source>
</evidence>
<dbReference type="PATRIC" id="fig|54915.3.peg.1987"/>
<comment type="caution">
    <text evidence="2">The sequence shown here is derived from an EMBL/GenBank/DDBJ whole genome shotgun (WGS) entry which is preliminary data.</text>
</comment>
<dbReference type="Proteomes" id="UP000036834">
    <property type="component" value="Unassembled WGS sequence"/>
</dbReference>
<name>A0A0K9YNM9_9BACL</name>
<protein>
    <submittedName>
        <fullName evidence="2">Uncharacterized protein</fullName>
    </submittedName>
</protein>
<dbReference type="EMBL" id="BJON01000028">
    <property type="protein sequence ID" value="GED72283.1"/>
    <property type="molecule type" value="Genomic_DNA"/>
</dbReference>
<keyword evidence="4" id="KW-1185">Reference proteome</keyword>
<dbReference type="AlphaFoldDB" id="A0A0K9YNM9"/>
<proteinExistence type="predicted"/>
<accession>A0A0K9YNM9</accession>
<sequence length="62" mass="6964">MEVLDALEGLGSIIKKGATLTIRVLAGSGELLVSLFEYFWNRKEKDRFRKWKTPAGPQGRQG</sequence>
<reference evidence="1 4" key="3">
    <citation type="submission" date="2019-06" db="EMBL/GenBank/DDBJ databases">
        <title>Whole genome shotgun sequence of Brevibacillus reuszeri NBRC 15719.</title>
        <authorList>
            <person name="Hosoyama A."/>
            <person name="Uohara A."/>
            <person name="Ohji S."/>
            <person name="Ichikawa N."/>
        </authorList>
    </citation>
    <scope>NUCLEOTIDE SEQUENCE [LARGE SCALE GENOMIC DNA]</scope>
    <source>
        <strain evidence="1 4">NBRC 15719</strain>
    </source>
</reference>
<evidence type="ECO:0000313" key="1">
    <source>
        <dbReference type="EMBL" id="GED72283.1"/>
    </source>
</evidence>
<reference evidence="2" key="2">
    <citation type="submission" date="2015-07" db="EMBL/GenBank/DDBJ databases">
        <title>MeaNS - Measles Nucleotide Surveillance Program.</title>
        <authorList>
            <person name="Tran T."/>
            <person name="Druce J."/>
        </authorList>
    </citation>
    <scope>NUCLEOTIDE SEQUENCE</scope>
    <source>
        <strain evidence="2">DSM 9887</strain>
    </source>
</reference>
<dbReference type="Proteomes" id="UP000319578">
    <property type="component" value="Unassembled WGS sequence"/>
</dbReference>
<gene>
    <name evidence="2" type="ORF">ADS79_14955</name>
    <name evidence="1" type="ORF">BRE01_59850</name>
</gene>
<organism evidence="2 3">
    <name type="scientific">Brevibacillus reuszeri</name>
    <dbReference type="NCBI Taxonomy" id="54915"/>
    <lineage>
        <taxon>Bacteria</taxon>
        <taxon>Bacillati</taxon>
        <taxon>Bacillota</taxon>
        <taxon>Bacilli</taxon>
        <taxon>Bacillales</taxon>
        <taxon>Paenibacillaceae</taxon>
        <taxon>Brevibacillus</taxon>
    </lineage>
</organism>